<keyword evidence="1" id="KW-0472">Membrane</keyword>
<reference evidence="2 3" key="1">
    <citation type="submission" date="2016-10" db="EMBL/GenBank/DDBJ databases">
        <authorList>
            <person name="Varghese N."/>
            <person name="Submissions S."/>
        </authorList>
    </citation>
    <scope>NUCLEOTIDE SEQUENCE [LARGE SCALE GENOMIC DNA]</scope>
    <source>
        <strain evidence="3">YIM D21,KCTC 23444,ACCC 10710</strain>
    </source>
</reference>
<dbReference type="EMBL" id="FOMS01000004">
    <property type="protein sequence ID" value="SFD90955.1"/>
    <property type="molecule type" value="Genomic_DNA"/>
</dbReference>
<keyword evidence="1" id="KW-1133">Transmembrane helix</keyword>
<dbReference type="Proteomes" id="UP000325289">
    <property type="component" value="Unassembled WGS sequence"/>
</dbReference>
<keyword evidence="3" id="KW-1185">Reference proteome</keyword>
<protein>
    <submittedName>
        <fullName evidence="2">Uncharacterized protein</fullName>
    </submittedName>
</protein>
<accession>A0A1I1W6Z9</accession>
<evidence type="ECO:0000256" key="1">
    <source>
        <dbReference type="SAM" id="Phobius"/>
    </source>
</evidence>
<proteinExistence type="predicted"/>
<gene>
    <name evidence="2" type="ORF">SAMN04515678_104165</name>
</gene>
<evidence type="ECO:0000313" key="2">
    <source>
        <dbReference type="EMBL" id="SFD90955.1"/>
    </source>
</evidence>
<name>A0A1I1W6Z9_9RHOB</name>
<evidence type="ECO:0000313" key="3">
    <source>
        <dbReference type="Proteomes" id="UP000325289"/>
    </source>
</evidence>
<dbReference type="AlphaFoldDB" id="A0A1I1W6Z9"/>
<sequence length="67" mass="7318">MRIFAMATMGLLLVGIAMLSAPAIGSWSVLLAGIAALLLLRAVLLAIMLDRPSQRDRSLSDKHHRHR</sequence>
<keyword evidence="1" id="KW-0812">Transmembrane</keyword>
<feature type="transmembrane region" description="Helical" evidence="1">
    <location>
        <begin position="29"/>
        <end position="49"/>
    </location>
</feature>
<organism evidence="2 3">
    <name type="scientific">Roseivivax sediminis</name>
    <dbReference type="NCBI Taxonomy" id="936889"/>
    <lineage>
        <taxon>Bacteria</taxon>
        <taxon>Pseudomonadati</taxon>
        <taxon>Pseudomonadota</taxon>
        <taxon>Alphaproteobacteria</taxon>
        <taxon>Rhodobacterales</taxon>
        <taxon>Roseobacteraceae</taxon>
        <taxon>Roseivivax</taxon>
    </lineage>
</organism>